<sequence length="175" mass="19967">MTGRILLPLLMTLGFGQANSDQFDIDPERFIYIAVGEVMVPVPSYYGIRETSINDGFFYVSMVSHLYQARLNDCGKCGGGFVTFTNDPDASRVYLEYSIESEVLSDEFNYKRYKYTDSETSYEWDARVAIFKSGEDTVFIIESEQVQDAILKRFLDVEEERRLLSGNDASVMNSD</sequence>
<gene>
    <name evidence="1" type="ORF">MU846_03875</name>
</gene>
<reference evidence="1" key="1">
    <citation type="submission" date="2022-04" db="EMBL/GenBank/DDBJ databases">
        <title>Alcanivorax sp. CY1518 draft genome sequence.</title>
        <authorList>
            <person name="Zhao G."/>
            <person name="An M."/>
        </authorList>
    </citation>
    <scope>NUCLEOTIDE SEQUENCE</scope>
    <source>
        <strain evidence="1">CY1518</strain>
    </source>
</reference>
<proteinExistence type="predicted"/>
<dbReference type="EMBL" id="JALKII010000002">
    <property type="protein sequence ID" value="MCK0536838.1"/>
    <property type="molecule type" value="Genomic_DNA"/>
</dbReference>
<organism evidence="1 2">
    <name type="scientific">Alcanivorax quisquiliarum</name>
    <dbReference type="NCBI Taxonomy" id="2933565"/>
    <lineage>
        <taxon>Bacteria</taxon>
        <taxon>Pseudomonadati</taxon>
        <taxon>Pseudomonadota</taxon>
        <taxon>Gammaproteobacteria</taxon>
        <taxon>Oceanospirillales</taxon>
        <taxon>Alcanivoracaceae</taxon>
        <taxon>Alcanivorax</taxon>
    </lineage>
</organism>
<name>A0ABT0E502_9GAMM</name>
<keyword evidence="2" id="KW-1185">Reference proteome</keyword>
<dbReference type="RefSeq" id="WP_246948617.1">
    <property type="nucleotide sequence ID" value="NZ_JALKII010000002.1"/>
</dbReference>
<dbReference type="Proteomes" id="UP001165524">
    <property type="component" value="Unassembled WGS sequence"/>
</dbReference>
<accession>A0ABT0E502</accession>
<evidence type="ECO:0000313" key="1">
    <source>
        <dbReference type="EMBL" id="MCK0536838.1"/>
    </source>
</evidence>
<protein>
    <submittedName>
        <fullName evidence="1">Uncharacterized protein</fullName>
    </submittedName>
</protein>
<comment type="caution">
    <text evidence="1">The sequence shown here is derived from an EMBL/GenBank/DDBJ whole genome shotgun (WGS) entry which is preliminary data.</text>
</comment>
<evidence type="ECO:0000313" key="2">
    <source>
        <dbReference type="Proteomes" id="UP001165524"/>
    </source>
</evidence>